<proteinExistence type="predicted"/>
<evidence type="ECO:0000313" key="2">
    <source>
        <dbReference type="EMBL" id="KAK3370923.1"/>
    </source>
</evidence>
<comment type="caution">
    <text evidence="2">The sequence shown here is derived from an EMBL/GenBank/DDBJ whole genome shotgun (WGS) entry which is preliminary data.</text>
</comment>
<dbReference type="Proteomes" id="UP001287356">
    <property type="component" value="Unassembled WGS sequence"/>
</dbReference>
<reference evidence="2" key="1">
    <citation type="journal article" date="2023" name="Mol. Phylogenet. Evol.">
        <title>Genome-scale phylogeny and comparative genomics of the fungal order Sordariales.</title>
        <authorList>
            <person name="Hensen N."/>
            <person name="Bonometti L."/>
            <person name="Westerberg I."/>
            <person name="Brannstrom I.O."/>
            <person name="Guillou S."/>
            <person name="Cros-Aarteil S."/>
            <person name="Calhoun S."/>
            <person name="Haridas S."/>
            <person name="Kuo A."/>
            <person name="Mondo S."/>
            <person name="Pangilinan J."/>
            <person name="Riley R."/>
            <person name="LaButti K."/>
            <person name="Andreopoulos B."/>
            <person name="Lipzen A."/>
            <person name="Chen C."/>
            <person name="Yan M."/>
            <person name="Daum C."/>
            <person name="Ng V."/>
            <person name="Clum A."/>
            <person name="Steindorff A."/>
            <person name="Ohm R.A."/>
            <person name="Martin F."/>
            <person name="Silar P."/>
            <person name="Natvig D.O."/>
            <person name="Lalanne C."/>
            <person name="Gautier V."/>
            <person name="Ament-Velasquez S.L."/>
            <person name="Kruys A."/>
            <person name="Hutchinson M.I."/>
            <person name="Powell A.J."/>
            <person name="Barry K."/>
            <person name="Miller A.N."/>
            <person name="Grigoriev I.V."/>
            <person name="Debuchy R."/>
            <person name="Gladieux P."/>
            <person name="Hiltunen Thoren M."/>
            <person name="Johannesson H."/>
        </authorList>
    </citation>
    <scope>NUCLEOTIDE SEQUENCE</scope>
    <source>
        <strain evidence="2">CBS 958.72</strain>
    </source>
</reference>
<reference evidence="2" key="2">
    <citation type="submission" date="2023-06" db="EMBL/GenBank/DDBJ databases">
        <authorList>
            <consortium name="Lawrence Berkeley National Laboratory"/>
            <person name="Haridas S."/>
            <person name="Hensen N."/>
            <person name="Bonometti L."/>
            <person name="Westerberg I."/>
            <person name="Brannstrom I.O."/>
            <person name="Guillou S."/>
            <person name="Cros-Aarteil S."/>
            <person name="Calhoun S."/>
            <person name="Kuo A."/>
            <person name="Mondo S."/>
            <person name="Pangilinan J."/>
            <person name="Riley R."/>
            <person name="Labutti K."/>
            <person name="Andreopoulos B."/>
            <person name="Lipzen A."/>
            <person name="Chen C."/>
            <person name="Yanf M."/>
            <person name="Daum C."/>
            <person name="Ng V."/>
            <person name="Clum A."/>
            <person name="Steindorff A."/>
            <person name="Ohm R."/>
            <person name="Martin F."/>
            <person name="Silar P."/>
            <person name="Natvig D."/>
            <person name="Lalanne C."/>
            <person name="Gautier V."/>
            <person name="Ament-Velasquez S.L."/>
            <person name="Kruys A."/>
            <person name="Hutchinson M.I."/>
            <person name="Powell A.J."/>
            <person name="Barry K."/>
            <person name="Miller A.N."/>
            <person name="Grigoriev I.V."/>
            <person name="Debuchy R."/>
            <person name="Gladieux P."/>
            <person name="Thoren M.H."/>
            <person name="Johannesson H."/>
        </authorList>
    </citation>
    <scope>NUCLEOTIDE SEQUENCE</scope>
    <source>
        <strain evidence="2">CBS 958.72</strain>
    </source>
</reference>
<gene>
    <name evidence="2" type="ORF">B0T24DRAFT_705543</name>
</gene>
<dbReference type="EMBL" id="JAULSN010000005">
    <property type="protein sequence ID" value="KAK3370923.1"/>
    <property type="molecule type" value="Genomic_DNA"/>
</dbReference>
<dbReference type="AlphaFoldDB" id="A0AAE0K668"/>
<evidence type="ECO:0000256" key="1">
    <source>
        <dbReference type="SAM" id="MobiDB-lite"/>
    </source>
</evidence>
<keyword evidence="3" id="KW-1185">Reference proteome</keyword>
<feature type="compositionally biased region" description="Low complexity" evidence="1">
    <location>
        <begin position="74"/>
        <end position="83"/>
    </location>
</feature>
<accession>A0AAE0K668</accession>
<feature type="non-terminal residue" evidence="2">
    <location>
        <position position="1"/>
    </location>
</feature>
<name>A0AAE0K668_9PEZI</name>
<organism evidence="2 3">
    <name type="scientific">Lasiosphaeria ovina</name>
    <dbReference type="NCBI Taxonomy" id="92902"/>
    <lineage>
        <taxon>Eukaryota</taxon>
        <taxon>Fungi</taxon>
        <taxon>Dikarya</taxon>
        <taxon>Ascomycota</taxon>
        <taxon>Pezizomycotina</taxon>
        <taxon>Sordariomycetes</taxon>
        <taxon>Sordariomycetidae</taxon>
        <taxon>Sordariales</taxon>
        <taxon>Lasiosphaeriaceae</taxon>
        <taxon>Lasiosphaeria</taxon>
    </lineage>
</organism>
<feature type="region of interest" description="Disordered" evidence="1">
    <location>
        <begin position="49"/>
        <end position="186"/>
    </location>
</feature>
<sequence>LLYGHSQPLLRWLFEPRKEGPWIPLDPSYEAPSALNVIAAAARAPIPGVNPPWDSKTGIVRSQPSRRGRRHAARSTSTRSRMSQNTSLPRFRPDPHEGRPINPLWEGTGGGSQSQIPLEPNENGGSIDPRLLVLGPGLDQQPSMTVPIPPTASDNPTLSPSDPAHSPNIPEHSRPSGGTDVPQSEDQYVKDLVHEFLNLEED</sequence>
<protein>
    <submittedName>
        <fullName evidence="2">Uncharacterized protein</fullName>
    </submittedName>
</protein>
<evidence type="ECO:0000313" key="3">
    <source>
        <dbReference type="Proteomes" id="UP001287356"/>
    </source>
</evidence>
<feature type="compositionally biased region" description="Basic residues" evidence="1">
    <location>
        <begin position="64"/>
        <end position="73"/>
    </location>
</feature>